<organism evidence="3 4">
    <name type="scientific">Actinidia rufa</name>
    <dbReference type="NCBI Taxonomy" id="165716"/>
    <lineage>
        <taxon>Eukaryota</taxon>
        <taxon>Viridiplantae</taxon>
        <taxon>Streptophyta</taxon>
        <taxon>Embryophyta</taxon>
        <taxon>Tracheophyta</taxon>
        <taxon>Spermatophyta</taxon>
        <taxon>Magnoliopsida</taxon>
        <taxon>eudicotyledons</taxon>
        <taxon>Gunneridae</taxon>
        <taxon>Pentapetalae</taxon>
        <taxon>asterids</taxon>
        <taxon>Ericales</taxon>
        <taxon>Actinidiaceae</taxon>
        <taxon>Actinidia</taxon>
    </lineage>
</organism>
<dbReference type="PANTHER" id="PTHR11439:SF483">
    <property type="entry name" value="PEPTIDE SYNTHASE GLIP-LIKE, PUTATIVE (AFU_ORTHOLOGUE AFUA_3G12920)-RELATED"/>
    <property type="match status" value="1"/>
</dbReference>
<dbReference type="InterPro" id="IPR043502">
    <property type="entry name" value="DNA/RNA_pol_sf"/>
</dbReference>
<dbReference type="EMBL" id="BJWL01000029">
    <property type="protein sequence ID" value="GFZ21375.1"/>
    <property type="molecule type" value="Genomic_DNA"/>
</dbReference>
<dbReference type="CDD" id="cd09272">
    <property type="entry name" value="RNase_HI_RT_Ty1"/>
    <property type="match status" value="1"/>
</dbReference>
<reference evidence="3 4" key="1">
    <citation type="submission" date="2019-07" db="EMBL/GenBank/DDBJ databases">
        <title>De Novo Assembly of kiwifruit Actinidia rufa.</title>
        <authorList>
            <person name="Sugita-Konishi S."/>
            <person name="Sato K."/>
            <person name="Mori E."/>
            <person name="Abe Y."/>
            <person name="Kisaki G."/>
            <person name="Hamano K."/>
            <person name="Suezawa K."/>
            <person name="Otani M."/>
            <person name="Fukuda T."/>
            <person name="Manabe T."/>
            <person name="Gomi K."/>
            <person name="Tabuchi M."/>
            <person name="Akimitsu K."/>
            <person name="Kataoka I."/>
        </authorList>
    </citation>
    <scope>NUCLEOTIDE SEQUENCE [LARGE SCALE GENOMIC DNA]</scope>
    <source>
        <strain evidence="4">cv. Fuchu</strain>
    </source>
</reference>
<sequence length="545" mass="62159">MLHSEKENLNLISTQQVELESQVVPTKTVQRVDIPDKESDDVDTTPDLKEAQTSQPVDSITTSRQPRVIQRPARYTDTVAYALLVIEGVPCTYKDAIQSTENLKWKKAMDEEMKSLHKNQTWKLVQLPKGKKPIGCKWVFAKKEDTPGIRFKARLFDLELAQLDVKTAFLHGDLDEEIYMAQPDGFKVPGKEHLACRLQKSLYGLKQSPRQWYKLFDQFMVEHKYTRSQFDHCVYFRKLHDGSMIYLLLYVDDMLIASKSKMEIDRLKAQLNQEFEMKDLGEAKRILGMEIKRDRVKGTVWLTQTQYLKKVLQKFGMDSSAKPVCTPLASHFKLSASMSPRTDDEQMHMANVPYANTVGALMYAMVCTRPDISHAVSMVNRNDKSSQYSVGYVDFDYVGDLDKRRSTTGYVFTMAGGPISWRSTLQSTVALSTTEAEYMAVTEAFKEAIWLHGLINDLGISQEHITVLCDSQSAICLAKNSVHHARTKHIDVRFYFIREILNEGDILLEKISTADNPADMMTKVVSGIKFQHCLDLINIFPQHGA</sequence>
<protein>
    <recommendedName>
        <fullName evidence="2">Reverse transcriptase Ty1/copia-type domain-containing protein</fullName>
    </recommendedName>
</protein>
<accession>A0A7J0HEG0</accession>
<gene>
    <name evidence="3" type="ORF">Acr_29g0005370</name>
</gene>
<evidence type="ECO:0000313" key="3">
    <source>
        <dbReference type="EMBL" id="GFZ21375.1"/>
    </source>
</evidence>
<dbReference type="Proteomes" id="UP000585474">
    <property type="component" value="Unassembled WGS sequence"/>
</dbReference>
<proteinExistence type="predicted"/>
<feature type="domain" description="Reverse transcriptase Ty1/copia-type" evidence="2">
    <location>
        <begin position="119"/>
        <end position="155"/>
    </location>
</feature>
<evidence type="ECO:0000313" key="4">
    <source>
        <dbReference type="Proteomes" id="UP000585474"/>
    </source>
</evidence>
<keyword evidence="4" id="KW-1185">Reference proteome</keyword>
<feature type="region of interest" description="Disordered" evidence="1">
    <location>
        <begin position="28"/>
        <end position="65"/>
    </location>
</feature>
<feature type="compositionally biased region" description="Polar residues" evidence="1">
    <location>
        <begin position="51"/>
        <end position="65"/>
    </location>
</feature>
<dbReference type="PANTHER" id="PTHR11439">
    <property type="entry name" value="GAG-POL-RELATED RETROTRANSPOSON"/>
    <property type="match status" value="1"/>
</dbReference>
<dbReference type="OrthoDB" id="418757at2759"/>
<dbReference type="Pfam" id="PF07727">
    <property type="entry name" value="RVT_2"/>
    <property type="match status" value="2"/>
</dbReference>
<evidence type="ECO:0000259" key="2">
    <source>
        <dbReference type="Pfam" id="PF07727"/>
    </source>
</evidence>
<feature type="domain" description="Reverse transcriptase Ty1/copia-type" evidence="2">
    <location>
        <begin position="161"/>
        <end position="328"/>
    </location>
</feature>
<evidence type="ECO:0000256" key="1">
    <source>
        <dbReference type="SAM" id="MobiDB-lite"/>
    </source>
</evidence>
<comment type="caution">
    <text evidence="3">The sequence shown here is derived from an EMBL/GenBank/DDBJ whole genome shotgun (WGS) entry which is preliminary data.</text>
</comment>
<name>A0A7J0HEG0_9ERIC</name>
<dbReference type="AlphaFoldDB" id="A0A7J0HEG0"/>
<dbReference type="InterPro" id="IPR013103">
    <property type="entry name" value="RVT_2"/>
</dbReference>
<dbReference type="SUPFAM" id="SSF56672">
    <property type="entry name" value="DNA/RNA polymerases"/>
    <property type="match status" value="1"/>
</dbReference>